<gene>
    <name evidence="1" type="ORF">R6Y96_07195</name>
</gene>
<dbReference type="Proteomes" id="UP001305652">
    <property type="component" value="Chromosome"/>
</dbReference>
<sequence>MLIPLVSWNDLLKRFNPAEKPFYRTVLLVEFRIEPERSSAFWMFPGSPIYRNITFDSSFPVVLTNFQGIVGCICGDDPGMIQHFGDLKCFESWLVEPGIMDICRGNYADKREPVPIDQSTQLVPVYLFIAIIAD</sequence>
<accession>A0AAX4FT22</accession>
<dbReference type="AlphaFoldDB" id="A0AAX4FT22"/>
<evidence type="ECO:0000313" key="2">
    <source>
        <dbReference type="Proteomes" id="UP001305652"/>
    </source>
</evidence>
<keyword evidence="2" id="KW-1185">Reference proteome</keyword>
<organism evidence="1 2">
    <name type="scientific">Methanoculleus receptaculi</name>
    <dbReference type="NCBI Taxonomy" id="394967"/>
    <lineage>
        <taxon>Archaea</taxon>
        <taxon>Methanobacteriati</taxon>
        <taxon>Methanobacteriota</taxon>
        <taxon>Stenosarchaea group</taxon>
        <taxon>Methanomicrobia</taxon>
        <taxon>Methanomicrobiales</taxon>
        <taxon>Methanomicrobiaceae</taxon>
        <taxon>Methanoculleus</taxon>
    </lineage>
</organism>
<reference evidence="1 2" key="1">
    <citation type="submission" date="2023-10" db="EMBL/GenBank/DDBJ databases">
        <title>The complete genome sequence of Methanoculleus receptaculi DSM 18860.</title>
        <authorList>
            <person name="Lai S.-J."/>
            <person name="You Y.-T."/>
            <person name="Chen S.-C."/>
        </authorList>
    </citation>
    <scope>NUCLEOTIDE SEQUENCE [LARGE SCALE GENOMIC DNA]</scope>
    <source>
        <strain evidence="1 2">DSM 18860</strain>
    </source>
</reference>
<proteinExistence type="predicted"/>
<dbReference type="KEGG" id="mrc:R6Y96_07195"/>
<protein>
    <submittedName>
        <fullName evidence="1">Uncharacterized protein</fullName>
    </submittedName>
</protein>
<dbReference type="EMBL" id="CP137642">
    <property type="protein sequence ID" value="WOX57086.1"/>
    <property type="molecule type" value="Genomic_DNA"/>
</dbReference>
<evidence type="ECO:0000313" key="1">
    <source>
        <dbReference type="EMBL" id="WOX57086.1"/>
    </source>
</evidence>
<name>A0AAX4FT22_9EURY</name>